<feature type="transmembrane region" description="Helical" evidence="1">
    <location>
        <begin position="76"/>
        <end position="94"/>
    </location>
</feature>
<keyword evidence="1" id="KW-0472">Membrane</keyword>
<gene>
    <name evidence="3" type="ORF">FLSS-29_0015</name>
</gene>
<feature type="transmembrane region" description="Helical" evidence="1">
    <location>
        <begin position="159"/>
        <end position="183"/>
    </location>
</feature>
<organism evidence="3">
    <name type="scientific">uncultured organism</name>
    <dbReference type="NCBI Taxonomy" id="155900"/>
    <lineage>
        <taxon>unclassified sequences</taxon>
        <taxon>environmental samples</taxon>
    </lineage>
</organism>
<dbReference type="InterPro" id="IPR039447">
    <property type="entry name" value="UreH-like_TM_dom"/>
</dbReference>
<accession>M1QC10</accession>
<dbReference type="Pfam" id="PF13386">
    <property type="entry name" value="DsbD_2"/>
    <property type="match status" value="1"/>
</dbReference>
<feature type="transmembrane region" description="Helical" evidence="1">
    <location>
        <begin position="123"/>
        <end position="147"/>
    </location>
</feature>
<name>M1QC10_9ZZZZ</name>
<evidence type="ECO:0000256" key="1">
    <source>
        <dbReference type="SAM" id="Phobius"/>
    </source>
</evidence>
<dbReference type="AlphaFoldDB" id="M1QC10"/>
<evidence type="ECO:0000259" key="2">
    <source>
        <dbReference type="Pfam" id="PF13386"/>
    </source>
</evidence>
<keyword evidence="1" id="KW-0812">Transmembrane</keyword>
<reference evidence="3" key="1">
    <citation type="journal article" date="2013" name="Syst. Appl. Microbiol.">
        <title>New insights into the archaeal diversity of a hypersaline microbial mat obtained by a metagenomic approach.</title>
        <authorList>
            <person name="Lopez-Lopez A."/>
            <person name="Richter M."/>
            <person name="Pena A."/>
            <person name="Tamames J."/>
            <person name="Rossello-Mora R."/>
        </authorList>
    </citation>
    <scope>NUCLEOTIDE SEQUENCE</scope>
</reference>
<feature type="transmembrane region" description="Helical" evidence="1">
    <location>
        <begin position="195"/>
        <end position="218"/>
    </location>
</feature>
<dbReference type="EMBL" id="JX684095">
    <property type="protein sequence ID" value="AGF93523.1"/>
    <property type="molecule type" value="Genomic_DNA"/>
</dbReference>
<feature type="transmembrane region" description="Helical" evidence="1">
    <location>
        <begin position="6"/>
        <end position="30"/>
    </location>
</feature>
<dbReference type="PANTHER" id="PTHR42208:SF1">
    <property type="entry name" value="HEAVY METAL TRANSPORTER"/>
    <property type="match status" value="1"/>
</dbReference>
<proteinExistence type="predicted"/>
<feature type="domain" description="Urease accessory protein UreH-like transmembrane" evidence="2">
    <location>
        <begin position="7"/>
        <end position="205"/>
    </location>
</feature>
<protein>
    <recommendedName>
        <fullName evidence="2">Urease accessory protein UreH-like transmembrane domain-containing protein</fullName>
    </recommendedName>
</protein>
<keyword evidence="1" id="KW-1133">Transmembrane helix</keyword>
<dbReference type="PANTHER" id="PTHR42208">
    <property type="entry name" value="HEAVY METAL TRANSPORTER-RELATED"/>
    <property type="match status" value="1"/>
</dbReference>
<sequence>MDWLIAGFAFGFFGSAHCIGMCGPLALSLPGGGARRARYLAERFLYNLGRALTYTLLGGAFGALGLFVSLAGAQQWISIGIGAVMILGALVPWVSRQVGRLEQAPARLLGQVMKPIQSLYQHGGFGAMLIIGVLNGLLPCGFVYAALATAVTAGDVYTSMLFMAAFGFGTIPAMFGVSLVGRLASATWRTRLQKLVPIGLVIVGTLLILRGLSLGTLLSPDLREALFSPGTCRFLPFVEPAAP</sequence>
<evidence type="ECO:0000313" key="3">
    <source>
        <dbReference type="EMBL" id="AGF93523.1"/>
    </source>
</evidence>
<feature type="transmembrane region" description="Helical" evidence="1">
    <location>
        <begin position="51"/>
        <end position="70"/>
    </location>
</feature>